<feature type="chain" id="PRO_5014572375" evidence="1">
    <location>
        <begin position="27"/>
        <end position="78"/>
    </location>
</feature>
<reference evidence="3" key="3">
    <citation type="submission" date="2015-04" db="UniProtKB">
        <authorList>
            <consortium name="EnsemblPlants"/>
        </authorList>
    </citation>
    <scope>IDENTIFICATION</scope>
    <source>
        <strain evidence="3">cv. Jemalong A17</strain>
    </source>
</reference>
<keyword evidence="1" id="KW-0732">Signal</keyword>
<dbReference type="PaxDb" id="3880-AES66507"/>
<organism evidence="2 4">
    <name type="scientific">Medicago truncatula</name>
    <name type="common">Barrel medic</name>
    <name type="synonym">Medicago tribuloides</name>
    <dbReference type="NCBI Taxonomy" id="3880"/>
    <lineage>
        <taxon>Eukaryota</taxon>
        <taxon>Viridiplantae</taxon>
        <taxon>Streptophyta</taxon>
        <taxon>Embryophyta</taxon>
        <taxon>Tracheophyta</taxon>
        <taxon>Spermatophyta</taxon>
        <taxon>Magnoliopsida</taxon>
        <taxon>eudicotyledons</taxon>
        <taxon>Gunneridae</taxon>
        <taxon>Pentapetalae</taxon>
        <taxon>rosids</taxon>
        <taxon>fabids</taxon>
        <taxon>Fabales</taxon>
        <taxon>Fabaceae</taxon>
        <taxon>Papilionoideae</taxon>
        <taxon>50 kb inversion clade</taxon>
        <taxon>NPAAA clade</taxon>
        <taxon>Hologalegina</taxon>
        <taxon>IRL clade</taxon>
        <taxon>Trifolieae</taxon>
        <taxon>Medicago</taxon>
    </lineage>
</organism>
<gene>
    <name evidence="2" type="ordered locus">MTR_2g075190</name>
</gene>
<dbReference type="AlphaFoldDB" id="G7IQY6"/>
<dbReference type="HOGENOM" id="CLU_190964_0_0_1"/>
<name>G7IQY6_MEDTR</name>
<dbReference type="EMBL" id="CM001218">
    <property type="protein sequence ID" value="AES66507.1"/>
    <property type="molecule type" value="Genomic_DNA"/>
</dbReference>
<proteinExistence type="predicted"/>
<reference evidence="2 4" key="1">
    <citation type="journal article" date="2011" name="Nature">
        <title>The Medicago genome provides insight into the evolution of rhizobial symbioses.</title>
        <authorList>
            <person name="Young N.D."/>
            <person name="Debelle F."/>
            <person name="Oldroyd G.E."/>
            <person name="Geurts R."/>
            <person name="Cannon S.B."/>
            <person name="Udvardi M.K."/>
            <person name="Benedito V.A."/>
            <person name="Mayer K.F."/>
            <person name="Gouzy J."/>
            <person name="Schoof H."/>
            <person name="Van de Peer Y."/>
            <person name="Proost S."/>
            <person name="Cook D.R."/>
            <person name="Meyers B.C."/>
            <person name="Spannagl M."/>
            <person name="Cheung F."/>
            <person name="De Mita S."/>
            <person name="Krishnakumar V."/>
            <person name="Gundlach H."/>
            <person name="Zhou S."/>
            <person name="Mudge J."/>
            <person name="Bharti A.K."/>
            <person name="Murray J.D."/>
            <person name="Naoumkina M.A."/>
            <person name="Rosen B."/>
            <person name="Silverstein K.A."/>
            <person name="Tang H."/>
            <person name="Rombauts S."/>
            <person name="Zhao P.X."/>
            <person name="Zhou P."/>
            <person name="Barbe V."/>
            <person name="Bardou P."/>
            <person name="Bechner M."/>
            <person name="Bellec A."/>
            <person name="Berger A."/>
            <person name="Berges H."/>
            <person name="Bidwell S."/>
            <person name="Bisseling T."/>
            <person name="Choisne N."/>
            <person name="Couloux A."/>
            <person name="Denny R."/>
            <person name="Deshpande S."/>
            <person name="Dai X."/>
            <person name="Doyle J.J."/>
            <person name="Dudez A.M."/>
            <person name="Farmer A.D."/>
            <person name="Fouteau S."/>
            <person name="Franken C."/>
            <person name="Gibelin C."/>
            <person name="Gish J."/>
            <person name="Goldstein S."/>
            <person name="Gonzalez A.J."/>
            <person name="Green P.J."/>
            <person name="Hallab A."/>
            <person name="Hartog M."/>
            <person name="Hua A."/>
            <person name="Humphray S.J."/>
            <person name="Jeong D.H."/>
            <person name="Jing Y."/>
            <person name="Jocker A."/>
            <person name="Kenton S.M."/>
            <person name="Kim D.J."/>
            <person name="Klee K."/>
            <person name="Lai H."/>
            <person name="Lang C."/>
            <person name="Lin S."/>
            <person name="Macmil S.L."/>
            <person name="Magdelenat G."/>
            <person name="Matthews L."/>
            <person name="McCorrison J."/>
            <person name="Monaghan E.L."/>
            <person name="Mun J.H."/>
            <person name="Najar F.Z."/>
            <person name="Nicholson C."/>
            <person name="Noirot C."/>
            <person name="O'Bleness M."/>
            <person name="Paule C.R."/>
            <person name="Poulain J."/>
            <person name="Prion F."/>
            <person name="Qin B."/>
            <person name="Qu C."/>
            <person name="Retzel E.F."/>
            <person name="Riddle C."/>
            <person name="Sallet E."/>
            <person name="Samain S."/>
            <person name="Samson N."/>
            <person name="Sanders I."/>
            <person name="Saurat O."/>
            <person name="Scarpelli C."/>
            <person name="Schiex T."/>
            <person name="Segurens B."/>
            <person name="Severin A.J."/>
            <person name="Sherrier D.J."/>
            <person name="Shi R."/>
            <person name="Sims S."/>
            <person name="Singer S.R."/>
            <person name="Sinharoy S."/>
            <person name="Sterck L."/>
            <person name="Viollet A."/>
            <person name="Wang B.B."/>
            <person name="Wang K."/>
            <person name="Wang M."/>
            <person name="Wang X."/>
            <person name="Warfsmann J."/>
            <person name="Weissenbach J."/>
            <person name="White D.D."/>
            <person name="White J.D."/>
            <person name="Wiley G.B."/>
            <person name="Wincker P."/>
            <person name="Xing Y."/>
            <person name="Yang L."/>
            <person name="Yao Z."/>
            <person name="Ying F."/>
            <person name="Zhai J."/>
            <person name="Zhou L."/>
            <person name="Zuber A."/>
            <person name="Denarie J."/>
            <person name="Dixon R.A."/>
            <person name="May G.D."/>
            <person name="Schwartz D.C."/>
            <person name="Rogers J."/>
            <person name="Quetier F."/>
            <person name="Town C.D."/>
            <person name="Roe B.A."/>
        </authorList>
    </citation>
    <scope>NUCLEOTIDE SEQUENCE [LARGE SCALE GENOMIC DNA]</scope>
    <source>
        <strain evidence="2">A17</strain>
        <strain evidence="3 4">cv. Jemalong A17</strain>
    </source>
</reference>
<feature type="signal peptide" evidence="1">
    <location>
        <begin position="1"/>
        <end position="26"/>
    </location>
</feature>
<dbReference type="Proteomes" id="UP000002051">
    <property type="component" value="Chromosome 2"/>
</dbReference>
<sequence length="78" mass="8490">MTTSINYLFFFIAIFCIVSVITPGGAVPNCYGYCKDGPIIPDDGCVQLCKRFDEDAVCKNGMCCCALRPPPPPPPPRM</sequence>
<evidence type="ECO:0000313" key="2">
    <source>
        <dbReference type="EMBL" id="AES66507.1"/>
    </source>
</evidence>
<accession>G7IQY6</accession>
<evidence type="ECO:0000313" key="3">
    <source>
        <dbReference type="EnsemblPlants" id="AES66507"/>
    </source>
</evidence>
<evidence type="ECO:0000256" key="1">
    <source>
        <dbReference type="SAM" id="SignalP"/>
    </source>
</evidence>
<keyword evidence="4" id="KW-1185">Reference proteome</keyword>
<evidence type="ECO:0000313" key="4">
    <source>
        <dbReference type="Proteomes" id="UP000002051"/>
    </source>
</evidence>
<dbReference type="EnsemblPlants" id="AES66507">
    <property type="protein sequence ID" value="AES66507"/>
    <property type="gene ID" value="MTR_2g075190"/>
</dbReference>
<reference evidence="2 4" key="2">
    <citation type="journal article" date="2014" name="BMC Genomics">
        <title>An improved genome release (version Mt4.0) for the model legume Medicago truncatula.</title>
        <authorList>
            <person name="Tang H."/>
            <person name="Krishnakumar V."/>
            <person name="Bidwell S."/>
            <person name="Rosen B."/>
            <person name="Chan A."/>
            <person name="Zhou S."/>
            <person name="Gentzbittel L."/>
            <person name="Childs K.L."/>
            <person name="Yandell M."/>
            <person name="Gundlach H."/>
            <person name="Mayer K.F."/>
            <person name="Schwartz D.C."/>
            <person name="Town C.D."/>
        </authorList>
    </citation>
    <scope>GENOME REANNOTATION</scope>
    <source>
        <strain evidence="3 4">cv. Jemalong A17</strain>
    </source>
</reference>
<protein>
    <submittedName>
        <fullName evidence="2">LCR-like protein</fullName>
    </submittedName>
</protein>